<proteinExistence type="inferred from homology"/>
<dbReference type="InterPro" id="IPR035952">
    <property type="entry name" value="Rhomboid-like_sf"/>
</dbReference>
<protein>
    <recommendedName>
        <fullName evidence="9">Peptidase S54 rhomboid domain-containing protein</fullName>
    </recommendedName>
</protein>
<evidence type="ECO:0000313" key="10">
    <source>
        <dbReference type="EMBL" id="GIG46291.1"/>
    </source>
</evidence>
<dbReference type="GO" id="GO:0004252">
    <property type="term" value="F:serine-type endopeptidase activity"/>
    <property type="evidence" value="ECO:0007669"/>
    <property type="project" value="InterPro"/>
</dbReference>
<keyword evidence="7 8" id="KW-0472">Membrane</keyword>
<keyword evidence="4 8" id="KW-0812">Transmembrane</keyword>
<name>A0A919PKA3_9ACTN</name>
<feature type="transmembrane region" description="Helical" evidence="8">
    <location>
        <begin position="163"/>
        <end position="185"/>
    </location>
</feature>
<dbReference type="Pfam" id="PF01694">
    <property type="entry name" value="Rhomboid"/>
    <property type="match status" value="1"/>
</dbReference>
<dbReference type="EMBL" id="BONQ01000068">
    <property type="protein sequence ID" value="GIG46291.1"/>
    <property type="molecule type" value="Genomic_DNA"/>
</dbReference>
<dbReference type="SUPFAM" id="SSF144091">
    <property type="entry name" value="Rhomboid-like"/>
    <property type="match status" value="1"/>
</dbReference>
<evidence type="ECO:0000256" key="1">
    <source>
        <dbReference type="ARBA" id="ARBA00004141"/>
    </source>
</evidence>
<keyword evidence="6 8" id="KW-1133">Transmembrane helix</keyword>
<feature type="domain" description="Peptidase S54 rhomboid" evidence="9">
    <location>
        <begin position="80"/>
        <end position="212"/>
    </location>
</feature>
<feature type="transmembrane region" description="Helical" evidence="8">
    <location>
        <begin position="93"/>
        <end position="110"/>
    </location>
</feature>
<reference evidence="10" key="1">
    <citation type="submission" date="2021-01" db="EMBL/GenBank/DDBJ databases">
        <title>Whole genome shotgun sequence of Dactylosporangium siamense NBRC 106093.</title>
        <authorList>
            <person name="Komaki H."/>
            <person name="Tamura T."/>
        </authorList>
    </citation>
    <scope>NUCLEOTIDE SEQUENCE</scope>
    <source>
        <strain evidence="10">NBRC 106093</strain>
    </source>
</reference>
<dbReference type="Gene3D" id="1.20.1540.10">
    <property type="entry name" value="Rhomboid-like"/>
    <property type="match status" value="1"/>
</dbReference>
<evidence type="ECO:0000256" key="5">
    <source>
        <dbReference type="ARBA" id="ARBA00022801"/>
    </source>
</evidence>
<keyword evidence="11" id="KW-1185">Reference proteome</keyword>
<keyword evidence="3" id="KW-0645">Protease</keyword>
<keyword evidence="5" id="KW-0378">Hydrolase</keyword>
<evidence type="ECO:0000256" key="7">
    <source>
        <dbReference type="ARBA" id="ARBA00023136"/>
    </source>
</evidence>
<comment type="subcellular location">
    <subcellularLocation>
        <location evidence="1">Membrane</location>
        <topology evidence="1">Multi-pass membrane protein</topology>
    </subcellularLocation>
</comment>
<dbReference type="GO" id="GO:0016020">
    <property type="term" value="C:membrane"/>
    <property type="evidence" value="ECO:0007669"/>
    <property type="project" value="UniProtKB-SubCell"/>
</dbReference>
<sequence length="229" mass="24678">MAGFPRTCYHNGVTLDGTRDSDPTRFGTEAFYASVGRAFVAMCAVVPVLFAVEFFDQLFDDRLQQDGGIRPHRLDGLDGIVFSPFLHVDYEHVLANSIPLILLGTFVLAAGTTRFLLTTAFIAVVAGVGVWFIGDSGSVVVGASGVIFGYLGVILMRGVVEHSWWHIAVGLLIGLLYGWQIIGVLPGEQGVSWQGHLCGFIGGLVAAVLFRRRRPRRTDDPLAIGTDAA</sequence>
<comment type="caution">
    <text evidence="10">The sequence shown here is derived from an EMBL/GenBank/DDBJ whole genome shotgun (WGS) entry which is preliminary data.</text>
</comment>
<feature type="transmembrane region" description="Helical" evidence="8">
    <location>
        <begin position="191"/>
        <end position="210"/>
    </location>
</feature>
<evidence type="ECO:0000256" key="8">
    <source>
        <dbReference type="SAM" id="Phobius"/>
    </source>
</evidence>
<dbReference type="AlphaFoldDB" id="A0A919PKA3"/>
<comment type="similarity">
    <text evidence="2">Belongs to the peptidase S54 family.</text>
</comment>
<evidence type="ECO:0000256" key="2">
    <source>
        <dbReference type="ARBA" id="ARBA00009045"/>
    </source>
</evidence>
<feature type="transmembrane region" description="Helical" evidence="8">
    <location>
        <begin position="30"/>
        <end position="52"/>
    </location>
</feature>
<gene>
    <name evidence="10" type="ORF">Dsi01nite_043320</name>
</gene>
<dbReference type="PANTHER" id="PTHR43066">
    <property type="entry name" value="RHOMBOID-RELATED PROTEIN"/>
    <property type="match status" value="1"/>
</dbReference>
<accession>A0A919PKA3</accession>
<dbReference type="InterPro" id="IPR022764">
    <property type="entry name" value="Peptidase_S54_rhomboid_dom"/>
</dbReference>
<evidence type="ECO:0000256" key="3">
    <source>
        <dbReference type="ARBA" id="ARBA00022670"/>
    </source>
</evidence>
<organism evidence="10 11">
    <name type="scientific">Dactylosporangium siamense</name>
    <dbReference type="NCBI Taxonomy" id="685454"/>
    <lineage>
        <taxon>Bacteria</taxon>
        <taxon>Bacillati</taxon>
        <taxon>Actinomycetota</taxon>
        <taxon>Actinomycetes</taxon>
        <taxon>Micromonosporales</taxon>
        <taxon>Micromonosporaceae</taxon>
        <taxon>Dactylosporangium</taxon>
    </lineage>
</organism>
<feature type="transmembrane region" description="Helical" evidence="8">
    <location>
        <begin position="139"/>
        <end position="156"/>
    </location>
</feature>
<dbReference type="GO" id="GO:0006508">
    <property type="term" value="P:proteolysis"/>
    <property type="evidence" value="ECO:0007669"/>
    <property type="project" value="UniProtKB-KW"/>
</dbReference>
<dbReference type="Proteomes" id="UP000660611">
    <property type="component" value="Unassembled WGS sequence"/>
</dbReference>
<evidence type="ECO:0000256" key="4">
    <source>
        <dbReference type="ARBA" id="ARBA00022692"/>
    </source>
</evidence>
<evidence type="ECO:0000256" key="6">
    <source>
        <dbReference type="ARBA" id="ARBA00022989"/>
    </source>
</evidence>
<dbReference type="PANTHER" id="PTHR43066:SF1">
    <property type="entry name" value="RHOMBOID PROTEIN 2"/>
    <property type="match status" value="1"/>
</dbReference>
<evidence type="ECO:0000259" key="9">
    <source>
        <dbReference type="Pfam" id="PF01694"/>
    </source>
</evidence>
<evidence type="ECO:0000313" key="11">
    <source>
        <dbReference type="Proteomes" id="UP000660611"/>
    </source>
</evidence>
<feature type="transmembrane region" description="Helical" evidence="8">
    <location>
        <begin position="115"/>
        <end position="133"/>
    </location>
</feature>